<dbReference type="EMBL" id="CP034328">
    <property type="protein sequence ID" value="AZL57539.1"/>
    <property type="molecule type" value="Genomic_DNA"/>
</dbReference>
<keyword evidence="3" id="KW-1185">Reference proteome</keyword>
<keyword evidence="1" id="KW-0732">Signal</keyword>
<name>A0A3S8U1W9_9RHOB</name>
<feature type="chain" id="PRO_5019336267" evidence="1">
    <location>
        <begin position="21"/>
        <end position="441"/>
    </location>
</feature>
<dbReference type="KEGG" id="taw:EI545_00975"/>
<feature type="signal peptide" evidence="1">
    <location>
        <begin position="1"/>
        <end position="20"/>
    </location>
</feature>
<dbReference type="PROSITE" id="PS51257">
    <property type="entry name" value="PROKAR_LIPOPROTEIN"/>
    <property type="match status" value="1"/>
</dbReference>
<protein>
    <submittedName>
        <fullName evidence="2">DUF2927 domain-containing protein</fullName>
    </submittedName>
</protein>
<dbReference type="RefSeq" id="WP_125323727.1">
    <property type="nucleotide sequence ID" value="NZ_CP034328.1"/>
</dbReference>
<reference evidence="2 3" key="1">
    <citation type="submission" date="2018-12" db="EMBL/GenBank/DDBJ databases">
        <title>Complete genome sequencing of Tabrizicola sp. K13M18.</title>
        <authorList>
            <person name="Bae J.-W."/>
        </authorList>
    </citation>
    <scope>NUCLEOTIDE SEQUENCE [LARGE SCALE GENOMIC DNA]</scope>
    <source>
        <strain evidence="2 3">K13M18</strain>
    </source>
</reference>
<gene>
    <name evidence="2" type="ORF">EI545_00975</name>
</gene>
<dbReference type="OrthoDB" id="7823193at2"/>
<sequence length="441" mass="46514">MRLPFLFAAFCVVASCAPPAQVSKSQPQAEVGVGFGTGSFGLATGGGGGSSLARDFMDLTFAMESGRGLDVFSRFEGPVTVALTGSVPPTAPRDLGALIGRLRAEAGIDISPTNGAATITVEFAERSALRRLAPMAACFVVPNVSTLAEYRRARGSDAVDWAQVTRRTRAAIFIPSDTSPQEIRDCLHEELAQALGPLNDLYRLPDSVFNDDNFHSVLTSFDMTILRATYSPRLASGMTRAEVAARLPSLLGGTGMMGSQTPGAWVQAIETALGRKGAVNARLQSAERALTIARSEGWQDGRLAFSHFAVARLSAGSDPARALTEFDRAAAIYSRLPGGDIHLAHIDMQLAAMALAGGLSNEAMRLADRAIPVVQSHENAALLATLMLIKAEAMERLGDPNAAAALRLDSQGWARYGFGPDSVVKARMRDIAAVADRAANG</sequence>
<dbReference type="AlphaFoldDB" id="A0A3S8U1W9"/>
<dbReference type="Pfam" id="PF11150">
    <property type="entry name" value="DUF2927"/>
    <property type="match status" value="1"/>
</dbReference>
<proteinExistence type="predicted"/>
<dbReference type="InterPro" id="IPR021323">
    <property type="entry name" value="DUF2927"/>
</dbReference>
<dbReference type="Proteomes" id="UP000282002">
    <property type="component" value="Chromosome"/>
</dbReference>
<accession>A0A3S8U1W9</accession>
<organism evidence="2 3">
    <name type="scientific">Tabrizicola piscis</name>
    <dbReference type="NCBI Taxonomy" id="2494374"/>
    <lineage>
        <taxon>Bacteria</taxon>
        <taxon>Pseudomonadati</taxon>
        <taxon>Pseudomonadota</taxon>
        <taxon>Alphaproteobacteria</taxon>
        <taxon>Rhodobacterales</taxon>
        <taxon>Paracoccaceae</taxon>
        <taxon>Tabrizicola</taxon>
    </lineage>
</organism>
<evidence type="ECO:0000313" key="2">
    <source>
        <dbReference type="EMBL" id="AZL57539.1"/>
    </source>
</evidence>
<evidence type="ECO:0000256" key="1">
    <source>
        <dbReference type="SAM" id="SignalP"/>
    </source>
</evidence>
<evidence type="ECO:0000313" key="3">
    <source>
        <dbReference type="Proteomes" id="UP000282002"/>
    </source>
</evidence>